<evidence type="ECO:0000256" key="1">
    <source>
        <dbReference type="ARBA" id="ARBA00001946"/>
    </source>
</evidence>
<name>A0ABV7PXV0_9ACTN</name>
<evidence type="ECO:0000256" key="5">
    <source>
        <dbReference type="ARBA" id="ARBA00022801"/>
    </source>
</evidence>
<feature type="binding site" evidence="8">
    <location>
        <position position="8"/>
    </location>
    <ligand>
        <name>Mg(2+)</name>
        <dbReference type="ChEBI" id="CHEBI:18420"/>
    </ligand>
</feature>
<reference evidence="11" key="1">
    <citation type="journal article" date="2019" name="Int. J. Syst. Evol. Microbiol.">
        <title>The Global Catalogue of Microorganisms (GCM) 10K type strain sequencing project: providing services to taxonomists for standard genome sequencing and annotation.</title>
        <authorList>
            <consortium name="The Broad Institute Genomics Platform"/>
            <consortium name="The Broad Institute Genome Sequencing Center for Infectious Disease"/>
            <person name="Wu L."/>
            <person name="Ma J."/>
        </authorList>
    </citation>
    <scope>NUCLEOTIDE SEQUENCE [LARGE SCALE GENOMIC DNA]</scope>
    <source>
        <strain evidence="11">CGMCC 4.7396</strain>
    </source>
</reference>
<sequence>MGRRLIWDTGIVIALERGKLDPAAAMQFDDDVAVATVTLTELKYGAKLSVPEKRARRTAAVERVLRNCSLVDYTVDVTEFHADLKAHCRRSGSPRGEIDLMIAATALATNRIMVTLDRKADFGSLPGVNVIELSTS</sequence>
<keyword evidence="2 8" id="KW-1277">Toxin-antitoxin system</keyword>
<keyword evidence="3 8" id="KW-0540">Nuclease</keyword>
<keyword evidence="5 8" id="KW-0378">Hydrolase</keyword>
<proteinExistence type="inferred from homology"/>
<dbReference type="HAMAP" id="MF_00265">
    <property type="entry name" value="VapC_Nob1"/>
    <property type="match status" value="1"/>
</dbReference>
<dbReference type="Gene3D" id="3.40.50.1010">
    <property type="entry name" value="5'-nuclease"/>
    <property type="match status" value="1"/>
</dbReference>
<keyword evidence="11" id="KW-1185">Reference proteome</keyword>
<comment type="function">
    <text evidence="8">Toxic component of a toxin-antitoxin (TA) system. An RNase.</text>
</comment>
<feature type="binding site" evidence="8">
    <location>
        <position position="99"/>
    </location>
    <ligand>
        <name>Mg(2+)</name>
        <dbReference type="ChEBI" id="CHEBI:18420"/>
    </ligand>
</feature>
<comment type="caution">
    <text evidence="10">The sequence shown here is derived from an EMBL/GenBank/DDBJ whole genome shotgun (WGS) entry which is preliminary data.</text>
</comment>
<keyword evidence="4 8" id="KW-0479">Metal-binding</keyword>
<evidence type="ECO:0000256" key="4">
    <source>
        <dbReference type="ARBA" id="ARBA00022723"/>
    </source>
</evidence>
<evidence type="ECO:0000256" key="7">
    <source>
        <dbReference type="ARBA" id="ARBA00038093"/>
    </source>
</evidence>
<dbReference type="PANTHER" id="PTHR33653:SF1">
    <property type="entry name" value="RIBONUCLEASE VAPC2"/>
    <property type="match status" value="1"/>
</dbReference>
<keyword evidence="6 8" id="KW-0460">Magnesium</keyword>
<dbReference type="CDD" id="cd09881">
    <property type="entry name" value="PIN_VapC4-5_FitB-like"/>
    <property type="match status" value="1"/>
</dbReference>
<dbReference type="SUPFAM" id="SSF88723">
    <property type="entry name" value="PIN domain-like"/>
    <property type="match status" value="1"/>
</dbReference>
<comment type="cofactor">
    <cofactor evidence="1 8">
        <name>Mg(2+)</name>
        <dbReference type="ChEBI" id="CHEBI:18420"/>
    </cofactor>
</comment>
<dbReference type="InterPro" id="IPR029060">
    <property type="entry name" value="PIN-like_dom_sf"/>
</dbReference>
<evidence type="ECO:0000256" key="8">
    <source>
        <dbReference type="HAMAP-Rule" id="MF_00265"/>
    </source>
</evidence>
<evidence type="ECO:0000256" key="6">
    <source>
        <dbReference type="ARBA" id="ARBA00022842"/>
    </source>
</evidence>
<dbReference type="InterPro" id="IPR050556">
    <property type="entry name" value="Type_II_TA_system_RNase"/>
</dbReference>
<keyword evidence="8" id="KW-0800">Toxin</keyword>
<dbReference type="EMBL" id="JBHRWO010000007">
    <property type="protein sequence ID" value="MFC3492341.1"/>
    <property type="molecule type" value="Genomic_DNA"/>
</dbReference>
<gene>
    <name evidence="8" type="primary">vapC</name>
    <name evidence="10" type="ORF">ACFO8M_07585</name>
</gene>
<dbReference type="Pfam" id="PF01850">
    <property type="entry name" value="PIN"/>
    <property type="match status" value="1"/>
</dbReference>
<organism evidence="10 11">
    <name type="scientific">Glycomyces rhizosphaerae</name>
    <dbReference type="NCBI Taxonomy" id="2054422"/>
    <lineage>
        <taxon>Bacteria</taxon>
        <taxon>Bacillati</taxon>
        <taxon>Actinomycetota</taxon>
        <taxon>Actinomycetes</taxon>
        <taxon>Glycomycetales</taxon>
        <taxon>Glycomycetaceae</taxon>
        <taxon>Glycomyces</taxon>
    </lineage>
</organism>
<evidence type="ECO:0000313" key="10">
    <source>
        <dbReference type="EMBL" id="MFC3492341.1"/>
    </source>
</evidence>
<dbReference type="PANTHER" id="PTHR33653">
    <property type="entry name" value="RIBONUCLEASE VAPC2"/>
    <property type="match status" value="1"/>
</dbReference>
<dbReference type="EC" id="3.1.-.-" evidence="8"/>
<dbReference type="InterPro" id="IPR022907">
    <property type="entry name" value="VapC_family"/>
</dbReference>
<feature type="domain" description="PIN" evidence="9">
    <location>
        <begin position="8"/>
        <end position="119"/>
    </location>
</feature>
<dbReference type="InterPro" id="IPR002716">
    <property type="entry name" value="PIN_dom"/>
</dbReference>
<comment type="similarity">
    <text evidence="7 8">Belongs to the PINc/VapC protein family.</text>
</comment>
<evidence type="ECO:0000256" key="3">
    <source>
        <dbReference type="ARBA" id="ARBA00022722"/>
    </source>
</evidence>
<evidence type="ECO:0000313" key="11">
    <source>
        <dbReference type="Proteomes" id="UP001595712"/>
    </source>
</evidence>
<dbReference type="RefSeq" id="WP_387972767.1">
    <property type="nucleotide sequence ID" value="NZ_JBHRWO010000007.1"/>
</dbReference>
<dbReference type="Proteomes" id="UP001595712">
    <property type="component" value="Unassembled WGS sequence"/>
</dbReference>
<accession>A0ABV7PXV0</accession>
<evidence type="ECO:0000259" key="9">
    <source>
        <dbReference type="Pfam" id="PF01850"/>
    </source>
</evidence>
<evidence type="ECO:0000256" key="2">
    <source>
        <dbReference type="ARBA" id="ARBA00022649"/>
    </source>
</evidence>
<protein>
    <recommendedName>
        <fullName evidence="8">Ribonuclease VapC</fullName>
        <shortName evidence="8">RNase VapC</shortName>
        <ecNumber evidence="8">3.1.-.-</ecNumber>
    </recommendedName>
    <alternativeName>
        <fullName evidence="8">Toxin VapC</fullName>
    </alternativeName>
</protein>